<feature type="active site" description="Nucleophile" evidence="14">
    <location>
        <position position="387"/>
    </location>
</feature>
<sequence length="451" mass="49558">MRLSKTNPRLLALDLLDRVEKSGSYSNLELDHVIAHNQLDGRDAALLTNIIYGTIQHRLTLDYAIDQVAKKPKKIQDWVRQLLRLSIYQMVYLDKIPNRAIFYDATEIAKQRGHKGVAGFVTGILRQLERQGVPDGSKITNPVQSLSVRTSVPQWLVEKFIGRFGMDKTTHMLASIDRAPRAAMRVNTVVTDRDQVLSALQPAHESLTTSAISPIGLVADGGHFAGTPEFAAGQYTMQDESSQLVAPSLQIQPGDQVLDACAAPGGKTTHIATYLDPAQGGQVLALDLHAKKLKLIEANADRLHVADRIITKAMDARDVKTVFKDTQFDRILVDAPCSGLGLMRRKPEIKYHQSQADFDHLHDIQLAILTSAAATLKVGGLLTYSTCTLTQEENDDVVADFLNGHPAFEQVPVATPVPLTQAYRQSPSVQLLPDDYGTDGFFIATLKRVAD</sequence>
<gene>
    <name evidence="16" type="ORF">IV38_GL000536</name>
    <name evidence="17" type="ORF">IV40_GL000132</name>
</gene>
<dbReference type="Gene3D" id="3.30.70.1170">
    <property type="entry name" value="Sun protein, domain 3"/>
    <property type="match status" value="1"/>
</dbReference>
<keyword evidence="8 14" id="KW-0808">Transferase</keyword>
<dbReference type="Pfam" id="PF01029">
    <property type="entry name" value="NusB"/>
    <property type="match status" value="1"/>
</dbReference>
<dbReference type="Proteomes" id="UP000051751">
    <property type="component" value="Unassembled WGS sequence"/>
</dbReference>
<dbReference type="PANTHER" id="PTHR22807:SF53">
    <property type="entry name" value="RIBOSOMAL RNA SMALL SUBUNIT METHYLTRANSFERASE B-RELATED"/>
    <property type="match status" value="1"/>
</dbReference>
<dbReference type="InterPro" id="IPR023267">
    <property type="entry name" value="RCMT"/>
</dbReference>
<dbReference type="STRING" id="81857.IV38_GL000536"/>
<proteinExistence type="inferred from homology"/>
<dbReference type="FunFam" id="3.40.50.150:FF:000022">
    <property type="entry name" value="Ribosomal RNA small subunit methyltransferase B"/>
    <property type="match status" value="1"/>
</dbReference>
<evidence type="ECO:0000259" key="15">
    <source>
        <dbReference type="PROSITE" id="PS51686"/>
    </source>
</evidence>
<dbReference type="SUPFAM" id="SSF48013">
    <property type="entry name" value="NusB-like"/>
    <property type="match status" value="1"/>
</dbReference>
<feature type="binding site" evidence="14">
    <location>
        <position position="287"/>
    </location>
    <ligand>
        <name>S-adenosyl-L-methionine</name>
        <dbReference type="ChEBI" id="CHEBI:59789"/>
    </ligand>
</feature>
<organism evidence="16 19">
    <name type="scientific">Lactobacillus selangorensis</name>
    <dbReference type="NCBI Taxonomy" id="81857"/>
    <lineage>
        <taxon>Bacteria</taxon>
        <taxon>Bacillati</taxon>
        <taxon>Bacillota</taxon>
        <taxon>Bacilli</taxon>
        <taxon>Lactobacillales</taxon>
        <taxon>Lactobacillaceae</taxon>
        <taxon>Lactobacillus</taxon>
    </lineage>
</organism>
<dbReference type="InterPro" id="IPR004573">
    <property type="entry name" value="rRNA_ssu_MeTfrase_B"/>
</dbReference>
<protein>
    <recommendedName>
        <fullName evidence="4">16S rRNA (cytosine(967)-C(5))-methyltransferase</fullName>
        <ecNumber evidence="4">2.1.1.176</ecNumber>
    </recommendedName>
    <alternativeName>
        <fullName evidence="11">16S rRNA m5C967 methyltransferase</fullName>
    </alternativeName>
    <alternativeName>
        <fullName evidence="12">rRNA (cytosine-C(5)-)-methyltransferase RsmB</fullName>
    </alternativeName>
</protein>
<accession>A0A0R2FM22</accession>
<reference evidence="18 19" key="1">
    <citation type="journal article" date="2015" name="Genome Announc.">
        <title>Expanding the biotechnology potential of lactobacilli through comparative genomics of 213 strains and associated genera.</title>
        <authorList>
            <person name="Sun Z."/>
            <person name="Harris H.M."/>
            <person name="McCann A."/>
            <person name="Guo C."/>
            <person name="Argimon S."/>
            <person name="Zhang W."/>
            <person name="Yang X."/>
            <person name="Jeffery I.B."/>
            <person name="Cooney J.C."/>
            <person name="Kagawa T.F."/>
            <person name="Liu W."/>
            <person name="Song Y."/>
            <person name="Salvetti E."/>
            <person name="Wrobel A."/>
            <person name="Rasinkangas P."/>
            <person name="Parkhill J."/>
            <person name="Rea M.C."/>
            <person name="O'Sullivan O."/>
            <person name="Ritari J."/>
            <person name="Douillard F.P."/>
            <person name="Paul Ross R."/>
            <person name="Yang R."/>
            <person name="Briner A.E."/>
            <person name="Felis G.E."/>
            <person name="de Vos W.M."/>
            <person name="Barrangou R."/>
            <person name="Klaenhammer T.R."/>
            <person name="Caufield P.W."/>
            <person name="Cui Y."/>
            <person name="Zhang H."/>
            <person name="O'Toole P.W."/>
        </authorList>
    </citation>
    <scope>NUCLEOTIDE SEQUENCE [LARGE SCALE GENOMIC DNA]</scope>
    <source>
        <strain evidence="16 19">ATCC BAA-66</strain>
        <strain evidence="17 18">DSM 13344</strain>
    </source>
</reference>
<dbReference type="GO" id="GO:0005737">
    <property type="term" value="C:cytoplasm"/>
    <property type="evidence" value="ECO:0007669"/>
    <property type="project" value="UniProtKB-SubCell"/>
</dbReference>
<comment type="similarity">
    <text evidence="3 14">Belongs to the class I-like SAM-binding methyltransferase superfamily. RsmB/NOP family.</text>
</comment>
<dbReference type="EMBL" id="JQAZ01000001">
    <property type="protein sequence ID" value="KRN33822.1"/>
    <property type="molecule type" value="Genomic_DNA"/>
</dbReference>
<comment type="catalytic activity">
    <reaction evidence="13">
        <text>cytidine(967) in 16S rRNA + S-adenosyl-L-methionine = 5-methylcytidine(967) in 16S rRNA + S-adenosyl-L-homocysteine + H(+)</text>
        <dbReference type="Rhea" id="RHEA:42748"/>
        <dbReference type="Rhea" id="RHEA-COMP:10219"/>
        <dbReference type="Rhea" id="RHEA-COMP:10220"/>
        <dbReference type="ChEBI" id="CHEBI:15378"/>
        <dbReference type="ChEBI" id="CHEBI:57856"/>
        <dbReference type="ChEBI" id="CHEBI:59789"/>
        <dbReference type="ChEBI" id="CHEBI:74483"/>
        <dbReference type="ChEBI" id="CHEBI:82748"/>
        <dbReference type="EC" id="2.1.1.176"/>
    </reaction>
</comment>
<evidence type="ECO:0000256" key="5">
    <source>
        <dbReference type="ARBA" id="ARBA00022490"/>
    </source>
</evidence>
<evidence type="ECO:0000256" key="13">
    <source>
        <dbReference type="ARBA" id="ARBA00047283"/>
    </source>
</evidence>
<comment type="subcellular location">
    <subcellularLocation>
        <location evidence="2">Cytoplasm</location>
    </subcellularLocation>
</comment>
<keyword evidence="10 14" id="KW-0694">RNA-binding</keyword>
<feature type="binding site" evidence="14">
    <location>
        <position position="315"/>
    </location>
    <ligand>
        <name>S-adenosyl-L-methionine</name>
        <dbReference type="ChEBI" id="CHEBI:59789"/>
    </ligand>
</feature>
<evidence type="ECO:0000256" key="12">
    <source>
        <dbReference type="ARBA" id="ARBA00031088"/>
    </source>
</evidence>
<dbReference type="Proteomes" id="UP000051645">
    <property type="component" value="Unassembled WGS sequence"/>
</dbReference>
<dbReference type="InterPro" id="IPR029063">
    <property type="entry name" value="SAM-dependent_MTases_sf"/>
</dbReference>
<dbReference type="Gene3D" id="1.10.940.10">
    <property type="entry name" value="NusB-like"/>
    <property type="match status" value="1"/>
</dbReference>
<dbReference type="EC" id="2.1.1.176" evidence="4"/>
<dbReference type="InterPro" id="IPR035926">
    <property type="entry name" value="NusB-like_sf"/>
</dbReference>
<evidence type="ECO:0000256" key="8">
    <source>
        <dbReference type="ARBA" id="ARBA00022679"/>
    </source>
</evidence>
<feature type="binding site" evidence="14">
    <location>
        <begin position="261"/>
        <end position="267"/>
    </location>
    <ligand>
        <name>S-adenosyl-L-methionine</name>
        <dbReference type="ChEBI" id="CHEBI:59789"/>
    </ligand>
</feature>
<dbReference type="CDD" id="cd02440">
    <property type="entry name" value="AdoMet_MTases"/>
    <property type="match status" value="1"/>
</dbReference>
<dbReference type="NCBIfam" id="NF011494">
    <property type="entry name" value="PRK14902.1"/>
    <property type="match status" value="1"/>
</dbReference>
<dbReference type="OrthoDB" id="9810297at2"/>
<dbReference type="PROSITE" id="PS51686">
    <property type="entry name" value="SAM_MT_RSMB_NOP"/>
    <property type="match status" value="1"/>
</dbReference>
<dbReference type="GO" id="GO:0003723">
    <property type="term" value="F:RNA binding"/>
    <property type="evidence" value="ECO:0007669"/>
    <property type="project" value="UniProtKB-UniRule"/>
</dbReference>
<dbReference type="AlphaFoldDB" id="A0A0R2FM22"/>
<evidence type="ECO:0000256" key="14">
    <source>
        <dbReference type="PROSITE-ProRule" id="PRU01023"/>
    </source>
</evidence>
<feature type="domain" description="SAM-dependent MTase RsmB/NOP-type" evidence="15">
    <location>
        <begin position="172"/>
        <end position="449"/>
    </location>
</feature>
<evidence type="ECO:0000313" key="18">
    <source>
        <dbReference type="Proteomes" id="UP000051645"/>
    </source>
</evidence>
<keyword evidence="5" id="KW-0963">Cytoplasm</keyword>
<evidence type="ECO:0000256" key="10">
    <source>
        <dbReference type="ARBA" id="ARBA00022884"/>
    </source>
</evidence>
<dbReference type="PROSITE" id="PS01153">
    <property type="entry name" value="NOL1_NOP2_SUN"/>
    <property type="match status" value="1"/>
</dbReference>
<evidence type="ECO:0000256" key="3">
    <source>
        <dbReference type="ARBA" id="ARBA00007494"/>
    </source>
</evidence>
<keyword evidence="18" id="KW-1185">Reference proteome</keyword>
<evidence type="ECO:0000256" key="11">
    <source>
        <dbReference type="ARBA" id="ARBA00030399"/>
    </source>
</evidence>
<keyword evidence="9 14" id="KW-0949">S-adenosyl-L-methionine</keyword>
<evidence type="ECO:0000256" key="7">
    <source>
        <dbReference type="ARBA" id="ARBA00022603"/>
    </source>
</evidence>
<dbReference type="GO" id="GO:0008649">
    <property type="term" value="F:rRNA methyltransferase activity"/>
    <property type="evidence" value="ECO:0007669"/>
    <property type="project" value="InterPro"/>
</dbReference>
<dbReference type="PRINTS" id="PR02008">
    <property type="entry name" value="RCMTFAMILY"/>
</dbReference>
<comment type="caution">
    <text evidence="16">The sequence shown here is derived from an EMBL/GenBank/DDBJ whole genome shotgun (WGS) entry which is preliminary data.</text>
</comment>
<dbReference type="SUPFAM" id="SSF53335">
    <property type="entry name" value="S-adenosyl-L-methionine-dependent methyltransferases"/>
    <property type="match status" value="1"/>
</dbReference>
<dbReference type="InterPro" id="IPR018314">
    <property type="entry name" value="RsmB/NOL1/NOP2-like_CS"/>
</dbReference>
<dbReference type="InterPro" id="IPR054728">
    <property type="entry name" value="RsmB-like_ferredoxin"/>
</dbReference>
<comment type="function">
    <text evidence="1">Specifically methylates the cytosine at position 967 (m5C967) of 16S rRNA.</text>
</comment>
<name>A0A0R2FM22_9LACO</name>
<dbReference type="InterPro" id="IPR049560">
    <property type="entry name" value="MeTrfase_RsmB-F_NOP2_cat"/>
</dbReference>
<feature type="binding site" evidence="14">
    <location>
        <position position="334"/>
    </location>
    <ligand>
        <name>S-adenosyl-L-methionine</name>
        <dbReference type="ChEBI" id="CHEBI:59789"/>
    </ligand>
</feature>
<evidence type="ECO:0000313" key="19">
    <source>
        <dbReference type="Proteomes" id="UP000051751"/>
    </source>
</evidence>
<evidence type="ECO:0000313" key="16">
    <source>
        <dbReference type="EMBL" id="KRN29649.1"/>
    </source>
</evidence>
<evidence type="ECO:0000256" key="9">
    <source>
        <dbReference type="ARBA" id="ARBA00022691"/>
    </source>
</evidence>
<dbReference type="NCBIfam" id="TIGR00563">
    <property type="entry name" value="rsmB"/>
    <property type="match status" value="1"/>
</dbReference>
<dbReference type="InterPro" id="IPR006027">
    <property type="entry name" value="NusB_RsmB_TIM44"/>
</dbReference>
<dbReference type="PANTHER" id="PTHR22807">
    <property type="entry name" value="NOP2 YEAST -RELATED NOL1/NOP2/FMU SUN DOMAIN-CONTAINING"/>
    <property type="match status" value="1"/>
</dbReference>
<evidence type="ECO:0000256" key="6">
    <source>
        <dbReference type="ARBA" id="ARBA00022552"/>
    </source>
</evidence>
<dbReference type="InterPro" id="IPR001678">
    <property type="entry name" value="MeTrfase_RsmB-F_NOP2_dom"/>
</dbReference>
<dbReference type="GO" id="GO:0006355">
    <property type="term" value="P:regulation of DNA-templated transcription"/>
    <property type="evidence" value="ECO:0007669"/>
    <property type="project" value="InterPro"/>
</dbReference>
<dbReference type="Gene3D" id="3.40.50.150">
    <property type="entry name" value="Vaccinia Virus protein VP39"/>
    <property type="match status" value="1"/>
</dbReference>
<keyword evidence="6" id="KW-0698">rRNA processing</keyword>
<dbReference type="EMBL" id="JQAT01000001">
    <property type="protein sequence ID" value="KRN29649.1"/>
    <property type="molecule type" value="Genomic_DNA"/>
</dbReference>
<evidence type="ECO:0000256" key="1">
    <source>
        <dbReference type="ARBA" id="ARBA00002724"/>
    </source>
</evidence>
<dbReference type="FunFam" id="1.10.940.10:FF:000006">
    <property type="entry name" value="16S rRNA (Cytosine(967)-C(5))-methyltransferase RsmB"/>
    <property type="match status" value="1"/>
</dbReference>
<dbReference type="RefSeq" id="WP_057768392.1">
    <property type="nucleotide sequence ID" value="NZ_JQAT01000001.1"/>
</dbReference>
<dbReference type="PATRIC" id="fig|81857.3.peg.541"/>
<evidence type="ECO:0000256" key="4">
    <source>
        <dbReference type="ARBA" id="ARBA00012140"/>
    </source>
</evidence>
<evidence type="ECO:0000256" key="2">
    <source>
        <dbReference type="ARBA" id="ARBA00004496"/>
    </source>
</evidence>
<dbReference type="Pfam" id="PF22458">
    <property type="entry name" value="RsmF-B_ferredox"/>
    <property type="match status" value="1"/>
</dbReference>
<keyword evidence="7 14" id="KW-0489">Methyltransferase</keyword>
<evidence type="ECO:0000313" key="17">
    <source>
        <dbReference type="EMBL" id="KRN33822.1"/>
    </source>
</evidence>
<dbReference type="Pfam" id="PF01189">
    <property type="entry name" value="Methyltr_RsmB-F"/>
    <property type="match status" value="1"/>
</dbReference>